<accession>A0A3N3DY20</accession>
<dbReference type="InterPro" id="IPR025385">
    <property type="entry name" value="DUF4092"/>
</dbReference>
<dbReference type="InterPro" id="IPR042279">
    <property type="entry name" value="Pep_M60_3"/>
</dbReference>
<dbReference type="Pfam" id="PF17291">
    <property type="entry name" value="M60-like_N"/>
    <property type="match status" value="1"/>
</dbReference>
<evidence type="ECO:0000313" key="3">
    <source>
        <dbReference type="Proteomes" id="UP000278792"/>
    </source>
</evidence>
<dbReference type="PROSITE" id="PS51257">
    <property type="entry name" value="PROKAR_LIPOPROTEIN"/>
    <property type="match status" value="1"/>
</dbReference>
<dbReference type="NCBIfam" id="NF037974">
    <property type="entry name" value="SslE_AcfD_Zn_LP"/>
    <property type="match status" value="1"/>
</dbReference>
<dbReference type="PANTHER" id="PTHR15730">
    <property type="entry name" value="EXPERIMENTAL AUTOIMMUNE PROSTATITIS ANTIGEN 2-RELATED"/>
    <property type="match status" value="1"/>
</dbReference>
<dbReference type="InterPro" id="IPR031161">
    <property type="entry name" value="Peptidase_M60_dom"/>
</dbReference>
<dbReference type="Pfam" id="PF13322">
    <property type="entry name" value="DUF4092"/>
    <property type="match status" value="1"/>
</dbReference>
<proteinExistence type="predicted"/>
<dbReference type="Proteomes" id="UP000278792">
    <property type="component" value="Unassembled WGS sequence"/>
</dbReference>
<dbReference type="RefSeq" id="WP_123782630.1">
    <property type="nucleotide sequence ID" value="NZ_RKIK01000046.1"/>
</dbReference>
<evidence type="ECO:0000313" key="2">
    <source>
        <dbReference type="EMBL" id="ROV59286.1"/>
    </source>
</evidence>
<dbReference type="Gene3D" id="3.40.390.80">
    <property type="entry name" value="Peptidase M60, enhancin-like domain 2"/>
    <property type="match status" value="1"/>
</dbReference>
<dbReference type="Gene3D" id="1.10.390.30">
    <property type="entry name" value="Peptidase M60, enhancin-like domain 3"/>
    <property type="match status" value="1"/>
</dbReference>
<gene>
    <name evidence="2" type="ORF">EGH82_14520</name>
</gene>
<sequence>MKIKFIVSAISAALIAGCNDDSINVTPETPTGPEVPEVVIPTHFSSKLSVGGQIISGDVSCNGEVLGEEAKITLAYGDDIRCYFGNVELASFPPFVYKQESNLKTIPSESMVIDGDHSRNAHAVLRKVSACPSENRICLEEINSFDIAEVYQNLDDEALVKEFLTPQPEENTGEAPSSHVDDTVIPEVSTGTNDDKFGQEGAFVSANVEENLAYKPSSESALPTLATLTDISGQKPIAGVQFYTRSKRGTTNENGQFEFVWGEEITFGIDTFNFGKVKGNQVSYKLTDVTGNTVVQQNIQQLAERYDTDSSAETITFGTKVHEVFALYPNVINEVINLSLPNGAALLDDKGNPTGFKTPDEFSAQFNTGLAALIDAELNKASSYQFSRMFDQSKTVSMQSGGYVTDTLTALYKQVDQFHVFHDTYSWYGASGTARGQRALNLSNRAFPIMMARNDNSHWLGFGEEAAWTRGSGKDQKAYFVDATVLDSNSTIELERPMQLAKDNVTFNLPFVASGEIGSGKIVYMGNSMYPSIISCPDNYWAGAELSINGEEQACNYKGTFEEQTADSRNDDGSMATFFANMFNWFDTEYKNKTIASNIELGYAFETWKADKTYPFFVSPSFGFSNYEYYSSGQFGDLIPDTTPILILQGYEQLTSGYETKATMANIDKPILTPEDISDLIRYVSNGGNILVMEAIGPRNPEPIARLFDSAGMAVGESNTVFTRQAYCGSSYYCHGDIAPNVHAQLTGGLVVYERYADTSKITIEENAEGKGTVVWPGPVDMPTLEIPRFKDANNEAKGEYAFFAVNSEEEKLAAIAKIKKEFPQAPVCKDPYQYEVNCIEYREGHGIQTRGNYQRPDFTRYPMNQEVVAAMVKAANLGDNITALYNHELYYRTKSQQGERLPSAELNAVYDNLSIWLWNNENYQYDSSVQDELGFQTLVQFLNCYTSNAHQEGANVACPDELGQSLVDNNLIHANGELNPSYPLNYMEKPLTRIMLGRSYWDHDIVVDTTVYPGRPKQIGTSADATIQTYRNPVTFAANNRQATGLWAPQLENVKVTGGTAGTITVALVDDLTGRNNHELALNRPPRVETSFAYNGSSLTFKVPYGGLIYISPAASQEQATVTYKFENVVKGSYWKNDEWLHGYNDDVPLADIDTGHFIYTTPVKNVQNAEKVRSFVVDINRFANAASDFYGRDQNELVGDHRRFTSPSVLPEHRHHFVNDRQISIGAAHSGYPVQSSSFNVNATTIPTNPVNDWLLWHEVGHNLAAAPFSVAGSTEVTNNILALYMQELREDLPEMTRIKLDIQKMDTWMSMHGGHAWSEADAGIRLVMFGQLKLWAEDHFDINKWYSTDVLPTVFDTEKQGWNLFKLMHRMARGETFAEDANYCTQQATGLNASDTMMVCASYASGYDLRDFFLQWNPGEVKADMPNGESDYSGGITSNGLATLNQLNLPTAPKSPLSYTSL</sequence>
<reference evidence="2 3" key="1">
    <citation type="submission" date="2018-11" db="EMBL/GenBank/DDBJ databases">
        <title>Vibrio ponticus strain CAIM 1751 pathogenic for the snapper Lutjanus guttatus.</title>
        <authorList>
            <person name="Soto-Rodriguez S."/>
            <person name="Lozano-Olvera R."/>
            <person name="Gomez-Gil B."/>
        </authorList>
    </citation>
    <scope>NUCLEOTIDE SEQUENCE [LARGE SCALE GENOMIC DNA]</scope>
    <source>
        <strain evidence="2 3">CAIM 1751</strain>
    </source>
</reference>
<dbReference type="InterPro" id="IPR035423">
    <property type="entry name" value="M60-like_N"/>
</dbReference>
<comment type="caution">
    <text evidence="2">The sequence shown here is derived from an EMBL/GenBank/DDBJ whole genome shotgun (WGS) entry which is preliminary data.</text>
</comment>
<name>A0A3N3DY20_9VIBR</name>
<evidence type="ECO:0000259" key="1">
    <source>
        <dbReference type="PROSITE" id="PS51723"/>
    </source>
</evidence>
<feature type="domain" description="Peptidase M60" evidence="1">
    <location>
        <begin position="1040"/>
        <end position="1340"/>
    </location>
</feature>
<dbReference type="SMART" id="SM01276">
    <property type="entry name" value="M60-like"/>
    <property type="match status" value="1"/>
</dbReference>
<organism evidence="2 3">
    <name type="scientific">Vibrio ponticus</name>
    <dbReference type="NCBI Taxonomy" id="265668"/>
    <lineage>
        <taxon>Bacteria</taxon>
        <taxon>Pseudomonadati</taxon>
        <taxon>Pseudomonadota</taxon>
        <taxon>Gammaproteobacteria</taxon>
        <taxon>Vibrionales</taxon>
        <taxon>Vibrionaceae</taxon>
        <taxon>Vibrio</taxon>
    </lineage>
</organism>
<dbReference type="Pfam" id="PF13402">
    <property type="entry name" value="Peptidase_M60"/>
    <property type="match status" value="1"/>
</dbReference>
<dbReference type="InterPro" id="IPR051244">
    <property type="entry name" value="TCAF"/>
</dbReference>
<protein>
    <submittedName>
        <fullName evidence="2">DUF4092 domain-containing protein</fullName>
    </submittedName>
</protein>
<dbReference type="EMBL" id="RKIK01000046">
    <property type="protein sequence ID" value="ROV59286.1"/>
    <property type="molecule type" value="Genomic_DNA"/>
</dbReference>
<dbReference type="PROSITE" id="PS51723">
    <property type="entry name" value="PEPTIDASE_M60"/>
    <property type="match status" value="1"/>
</dbReference>
<dbReference type="PANTHER" id="PTHR15730:SF5">
    <property type="entry name" value="SI:CH211-210B2.2-RELATED"/>
    <property type="match status" value="1"/>
</dbReference>